<organism evidence="4 5">
    <name type="scientific">Thalictrum thalictroides</name>
    <name type="common">Rue-anemone</name>
    <name type="synonym">Anemone thalictroides</name>
    <dbReference type="NCBI Taxonomy" id="46969"/>
    <lineage>
        <taxon>Eukaryota</taxon>
        <taxon>Viridiplantae</taxon>
        <taxon>Streptophyta</taxon>
        <taxon>Embryophyta</taxon>
        <taxon>Tracheophyta</taxon>
        <taxon>Spermatophyta</taxon>
        <taxon>Magnoliopsida</taxon>
        <taxon>Ranunculales</taxon>
        <taxon>Ranunculaceae</taxon>
        <taxon>Thalictroideae</taxon>
        <taxon>Thalictrum</taxon>
    </lineage>
</organism>
<sequence length="221" mass="24201">MQKQSRQLSSCSILISILFLFLLSTTTTMAESGQSGVGDATAAATAEVHIVYVEKPQGEEPEACHLRTLTSVLGSEEAAKDAILYSYKSAASGFSAKLTPQQVSQISNLAQQFGINRVGSFLVVSSEVFGVIEDNVFEEIPKRNFLGLGFARMDQGSMAHMVKYEIEKSTMSSIPLECSLMAMGVHSWCFLLDALVLIVLVWCRLSLGNFTEVENCCWFFI</sequence>
<dbReference type="Proteomes" id="UP000554482">
    <property type="component" value="Unassembled WGS sequence"/>
</dbReference>
<dbReference type="PANTHER" id="PTHR48222:SF4">
    <property type="entry name" value="PROTEINASE INHIBITOR, PROPEPTIDE"/>
    <property type="match status" value="1"/>
</dbReference>
<evidence type="ECO:0000313" key="5">
    <source>
        <dbReference type="Proteomes" id="UP000554482"/>
    </source>
</evidence>
<dbReference type="InterPro" id="IPR010259">
    <property type="entry name" value="S8pro/Inhibitor_I9"/>
</dbReference>
<proteinExistence type="predicted"/>
<keyword evidence="1" id="KW-0812">Transmembrane</keyword>
<dbReference type="AlphaFoldDB" id="A0A7J6V4S2"/>
<feature type="signal peptide" evidence="2">
    <location>
        <begin position="1"/>
        <end position="30"/>
    </location>
</feature>
<keyword evidence="5" id="KW-1185">Reference proteome</keyword>
<name>A0A7J6V4S2_THATH</name>
<gene>
    <name evidence="4" type="ORF">FRX31_030354</name>
</gene>
<keyword evidence="4" id="KW-0645">Protease</keyword>
<reference evidence="4 5" key="1">
    <citation type="submission" date="2020-06" db="EMBL/GenBank/DDBJ databases">
        <title>Transcriptomic and genomic resources for Thalictrum thalictroides and T. hernandezii: Facilitating candidate gene discovery in an emerging model plant lineage.</title>
        <authorList>
            <person name="Arias T."/>
            <person name="Riano-Pachon D.M."/>
            <person name="Di Stilio V.S."/>
        </authorList>
    </citation>
    <scope>NUCLEOTIDE SEQUENCE [LARGE SCALE GENOMIC DNA]</scope>
    <source>
        <strain evidence="5">cv. WT478/WT964</strain>
        <tissue evidence="4">Leaves</tissue>
    </source>
</reference>
<feature type="chain" id="PRO_5029562846" evidence="2">
    <location>
        <begin position="31"/>
        <end position="221"/>
    </location>
</feature>
<dbReference type="Pfam" id="PF05922">
    <property type="entry name" value="Inhibitor_I9"/>
    <property type="match status" value="1"/>
</dbReference>
<dbReference type="OrthoDB" id="687377at2759"/>
<keyword evidence="2" id="KW-0732">Signal</keyword>
<evidence type="ECO:0000256" key="2">
    <source>
        <dbReference type="SAM" id="SignalP"/>
    </source>
</evidence>
<evidence type="ECO:0000259" key="3">
    <source>
        <dbReference type="Pfam" id="PF05922"/>
    </source>
</evidence>
<dbReference type="Gene3D" id="3.30.70.80">
    <property type="entry name" value="Peptidase S8 propeptide/proteinase inhibitor I9"/>
    <property type="match status" value="1"/>
</dbReference>
<dbReference type="PANTHER" id="PTHR48222">
    <property type="entry name" value="PROTEINASE INHIBITOR, PROPEPTIDE"/>
    <property type="match status" value="1"/>
</dbReference>
<feature type="transmembrane region" description="Helical" evidence="1">
    <location>
        <begin position="180"/>
        <end position="203"/>
    </location>
</feature>
<keyword evidence="1" id="KW-1133">Transmembrane helix</keyword>
<keyword evidence="1" id="KW-0472">Membrane</keyword>
<dbReference type="EMBL" id="JABWDY010037924">
    <property type="protein sequence ID" value="KAF5180059.1"/>
    <property type="molecule type" value="Genomic_DNA"/>
</dbReference>
<protein>
    <submittedName>
        <fullName evidence="4">Subtilisin-like protease SBT3.17</fullName>
    </submittedName>
</protein>
<accession>A0A7J6V4S2</accession>
<evidence type="ECO:0000313" key="4">
    <source>
        <dbReference type="EMBL" id="KAF5180059.1"/>
    </source>
</evidence>
<dbReference type="InterPro" id="IPR037045">
    <property type="entry name" value="S8pro/Inhibitor_I9_sf"/>
</dbReference>
<feature type="domain" description="Inhibitor I9" evidence="3">
    <location>
        <begin position="49"/>
        <end position="108"/>
    </location>
</feature>
<evidence type="ECO:0000256" key="1">
    <source>
        <dbReference type="SAM" id="Phobius"/>
    </source>
</evidence>
<comment type="caution">
    <text evidence="4">The sequence shown here is derived from an EMBL/GenBank/DDBJ whole genome shotgun (WGS) entry which is preliminary data.</text>
</comment>
<dbReference type="GO" id="GO:0008233">
    <property type="term" value="F:peptidase activity"/>
    <property type="evidence" value="ECO:0007669"/>
    <property type="project" value="UniProtKB-KW"/>
</dbReference>
<keyword evidence="4" id="KW-0378">Hydrolase</keyword>
<dbReference type="GO" id="GO:0006508">
    <property type="term" value="P:proteolysis"/>
    <property type="evidence" value="ECO:0007669"/>
    <property type="project" value="UniProtKB-KW"/>
</dbReference>